<evidence type="ECO:0000313" key="3">
    <source>
        <dbReference type="EMBL" id="KAK3293899.1"/>
    </source>
</evidence>
<evidence type="ECO:0000313" key="4">
    <source>
        <dbReference type="Proteomes" id="UP001278766"/>
    </source>
</evidence>
<evidence type="ECO:0000256" key="1">
    <source>
        <dbReference type="SAM" id="MobiDB-lite"/>
    </source>
</evidence>
<dbReference type="PANTHER" id="PTHR38788:SF3">
    <property type="entry name" value="CLR5 DOMAIN-CONTAINING PROTEIN"/>
    <property type="match status" value="1"/>
</dbReference>
<dbReference type="RefSeq" id="XP_062657413.1">
    <property type="nucleotide sequence ID" value="XM_062798827.1"/>
</dbReference>
<proteinExistence type="predicted"/>
<gene>
    <name evidence="3" type="ORF">B0H64DRAFT_175011</name>
</gene>
<comment type="caution">
    <text evidence="3">The sequence shown here is derived from an EMBL/GenBank/DDBJ whole genome shotgun (WGS) entry which is preliminary data.</text>
</comment>
<organism evidence="3 4">
    <name type="scientific">Chaetomium fimeti</name>
    <dbReference type="NCBI Taxonomy" id="1854472"/>
    <lineage>
        <taxon>Eukaryota</taxon>
        <taxon>Fungi</taxon>
        <taxon>Dikarya</taxon>
        <taxon>Ascomycota</taxon>
        <taxon>Pezizomycotina</taxon>
        <taxon>Sordariomycetes</taxon>
        <taxon>Sordariomycetidae</taxon>
        <taxon>Sordariales</taxon>
        <taxon>Chaetomiaceae</taxon>
        <taxon>Chaetomium</taxon>
    </lineage>
</organism>
<dbReference type="Pfam" id="PF14420">
    <property type="entry name" value="Clr5"/>
    <property type="match status" value="1"/>
</dbReference>
<reference evidence="3" key="2">
    <citation type="submission" date="2023-06" db="EMBL/GenBank/DDBJ databases">
        <authorList>
            <consortium name="Lawrence Berkeley National Laboratory"/>
            <person name="Haridas S."/>
            <person name="Hensen N."/>
            <person name="Bonometti L."/>
            <person name="Westerberg I."/>
            <person name="Brannstrom I.O."/>
            <person name="Guillou S."/>
            <person name="Cros-Aarteil S."/>
            <person name="Calhoun S."/>
            <person name="Kuo A."/>
            <person name="Mondo S."/>
            <person name="Pangilinan J."/>
            <person name="Riley R."/>
            <person name="Labutti K."/>
            <person name="Andreopoulos B."/>
            <person name="Lipzen A."/>
            <person name="Chen C."/>
            <person name="Yanf M."/>
            <person name="Daum C."/>
            <person name="Ng V."/>
            <person name="Clum A."/>
            <person name="Steindorff A."/>
            <person name="Ohm R."/>
            <person name="Martin F."/>
            <person name="Silar P."/>
            <person name="Natvig D."/>
            <person name="Lalanne C."/>
            <person name="Gautier V."/>
            <person name="Ament-Velasquez S.L."/>
            <person name="Kruys A."/>
            <person name="Hutchinson M.I."/>
            <person name="Powell A.J."/>
            <person name="Barry K."/>
            <person name="Miller A.N."/>
            <person name="Grigoriev I.V."/>
            <person name="Debuchy R."/>
            <person name="Gladieux P."/>
            <person name="Thoren M.H."/>
            <person name="Johannesson H."/>
        </authorList>
    </citation>
    <scope>NUCLEOTIDE SEQUENCE</scope>
    <source>
        <strain evidence="3">CBS 168.71</strain>
    </source>
</reference>
<evidence type="ECO:0000259" key="2">
    <source>
        <dbReference type="Pfam" id="PF14420"/>
    </source>
</evidence>
<dbReference type="Proteomes" id="UP001278766">
    <property type="component" value="Unassembled WGS sequence"/>
</dbReference>
<dbReference type="InterPro" id="IPR025676">
    <property type="entry name" value="Clr5_dom"/>
</dbReference>
<accession>A0AAE0LR87</accession>
<protein>
    <recommendedName>
        <fullName evidence="2">Clr5 domain-containing protein</fullName>
    </recommendedName>
</protein>
<feature type="domain" description="Clr5" evidence="2">
    <location>
        <begin position="8"/>
        <end position="63"/>
    </location>
</feature>
<dbReference type="EMBL" id="JAUEPN010000005">
    <property type="protein sequence ID" value="KAK3293899.1"/>
    <property type="molecule type" value="Genomic_DNA"/>
</dbReference>
<dbReference type="GeneID" id="87835775"/>
<feature type="region of interest" description="Disordered" evidence="1">
    <location>
        <begin position="117"/>
        <end position="168"/>
    </location>
</feature>
<reference evidence="3" key="1">
    <citation type="journal article" date="2023" name="Mol. Phylogenet. Evol.">
        <title>Genome-scale phylogeny and comparative genomics of the fungal order Sordariales.</title>
        <authorList>
            <person name="Hensen N."/>
            <person name="Bonometti L."/>
            <person name="Westerberg I."/>
            <person name="Brannstrom I.O."/>
            <person name="Guillou S."/>
            <person name="Cros-Aarteil S."/>
            <person name="Calhoun S."/>
            <person name="Haridas S."/>
            <person name="Kuo A."/>
            <person name="Mondo S."/>
            <person name="Pangilinan J."/>
            <person name="Riley R."/>
            <person name="LaButti K."/>
            <person name="Andreopoulos B."/>
            <person name="Lipzen A."/>
            <person name="Chen C."/>
            <person name="Yan M."/>
            <person name="Daum C."/>
            <person name="Ng V."/>
            <person name="Clum A."/>
            <person name="Steindorff A."/>
            <person name="Ohm R.A."/>
            <person name="Martin F."/>
            <person name="Silar P."/>
            <person name="Natvig D.O."/>
            <person name="Lalanne C."/>
            <person name="Gautier V."/>
            <person name="Ament-Velasquez S.L."/>
            <person name="Kruys A."/>
            <person name="Hutchinson M.I."/>
            <person name="Powell A.J."/>
            <person name="Barry K."/>
            <person name="Miller A.N."/>
            <person name="Grigoriev I.V."/>
            <person name="Debuchy R."/>
            <person name="Gladieux P."/>
            <person name="Hiltunen Thoren M."/>
            <person name="Johannesson H."/>
        </authorList>
    </citation>
    <scope>NUCLEOTIDE SEQUENCE</scope>
    <source>
        <strain evidence="3">CBS 168.71</strain>
    </source>
</reference>
<dbReference type="PANTHER" id="PTHR38788">
    <property type="entry name" value="CLR5 DOMAIN-CONTAINING PROTEIN"/>
    <property type="match status" value="1"/>
</dbReference>
<name>A0AAE0LR87_9PEZI</name>
<keyword evidence="4" id="KW-1185">Reference proteome</keyword>
<dbReference type="AlphaFoldDB" id="A0AAE0LR87"/>
<sequence>MSSTTASSADFEAHRSILEDMYWDQGKTMRKVMKDMKDVYHFGATYSYKTYKYYLTDKWGKKKKTNKKESLAMLEIRKRRRVEENKETVFTRLDRDVEDINLNRFAKRHKLEIDDNTPLPETRVATPPNIRYRTPDIDTPNNCPSPASEEEQAFVEESHGSYGAHSLQSGAMPSTWQYGDTCVGPQPSHHTNMPIQFTANPIPGYPMSHEPQGFSQNIAGPTFHRSPYRGHTELPSHTSNILADGLSSWGYNPQPPQPASRALDFGTVASVPFYAATQTLGTIHTPELALGIPGNNIPLHDAVVGDSVHPVGAMLPNGVDSGSTMAFSHTDNDTLGAVDQDDVGDELDVLDNMVGWPNREARPM</sequence>